<dbReference type="SUPFAM" id="SSF55729">
    <property type="entry name" value="Acyl-CoA N-acyltransferases (Nat)"/>
    <property type="match status" value="1"/>
</dbReference>
<dbReference type="EMBL" id="WKJK01000025">
    <property type="protein sequence ID" value="MRW94306.1"/>
    <property type="molecule type" value="Genomic_DNA"/>
</dbReference>
<comment type="caution">
    <text evidence="1">The sequence shown here is derived from an EMBL/GenBank/DDBJ whole genome shotgun (WGS) entry which is preliminary data.</text>
</comment>
<protein>
    <recommendedName>
        <fullName evidence="3">GNAT family N-acetyltransferase</fullName>
    </recommendedName>
</protein>
<accession>A0A6I2LC17</accession>
<dbReference type="InterPro" id="IPR016181">
    <property type="entry name" value="Acyl_CoA_acyltransferase"/>
</dbReference>
<evidence type="ECO:0000313" key="2">
    <source>
        <dbReference type="Proteomes" id="UP000433309"/>
    </source>
</evidence>
<dbReference type="AlphaFoldDB" id="A0A6I2LC17"/>
<reference evidence="1 2" key="1">
    <citation type="submission" date="2019-11" db="EMBL/GenBank/DDBJ databases">
        <title>Novel species isolated from a subtropical stream in China.</title>
        <authorList>
            <person name="Lu H."/>
        </authorList>
    </citation>
    <scope>NUCLEOTIDE SEQUENCE [LARGE SCALE GENOMIC DNA]</scope>
    <source>
        <strain evidence="1 2">FT80W</strain>
    </source>
</reference>
<evidence type="ECO:0000313" key="1">
    <source>
        <dbReference type="EMBL" id="MRW94306.1"/>
    </source>
</evidence>
<sequence length="71" mass="7736">MAFAGRGRRRWMAAGMGGAGLAWGDMQVLSTNSPAIALYRRSGFQQTGEIADMFRIDGLSFGYTNMSKRIA</sequence>
<keyword evidence="2" id="KW-1185">Reference proteome</keyword>
<organism evidence="1 2">
    <name type="scientific">Duganella guangzhouensis</name>
    <dbReference type="NCBI Taxonomy" id="2666084"/>
    <lineage>
        <taxon>Bacteria</taxon>
        <taxon>Pseudomonadati</taxon>
        <taxon>Pseudomonadota</taxon>
        <taxon>Betaproteobacteria</taxon>
        <taxon>Burkholderiales</taxon>
        <taxon>Oxalobacteraceae</taxon>
        <taxon>Telluria group</taxon>
        <taxon>Duganella</taxon>
    </lineage>
</organism>
<dbReference type="Gene3D" id="3.40.630.30">
    <property type="match status" value="1"/>
</dbReference>
<dbReference type="Proteomes" id="UP000433309">
    <property type="component" value="Unassembled WGS sequence"/>
</dbReference>
<evidence type="ECO:0008006" key="3">
    <source>
        <dbReference type="Google" id="ProtNLM"/>
    </source>
</evidence>
<name>A0A6I2LC17_9BURK</name>
<proteinExistence type="predicted"/>
<dbReference type="RefSeq" id="WP_154383184.1">
    <property type="nucleotide sequence ID" value="NZ_WKJK01000025.1"/>
</dbReference>
<gene>
    <name evidence="1" type="ORF">GJ699_30455</name>
</gene>